<dbReference type="Pfam" id="PF01546">
    <property type="entry name" value="Peptidase_M20"/>
    <property type="match status" value="1"/>
</dbReference>
<dbReference type="InterPro" id="IPR002933">
    <property type="entry name" value="Peptidase_M20"/>
</dbReference>
<dbReference type="AlphaFoldDB" id="A0A0M0BRC6"/>
<dbReference type="Gene3D" id="3.30.70.360">
    <property type="match status" value="1"/>
</dbReference>
<evidence type="ECO:0000313" key="3">
    <source>
        <dbReference type="Proteomes" id="UP000037210"/>
    </source>
</evidence>
<dbReference type="EMBL" id="LFWZ01000018">
    <property type="protein sequence ID" value="KON30930.1"/>
    <property type="molecule type" value="Genomic_DNA"/>
</dbReference>
<sequence length="443" mass="49816">MELKDVHKEVYDWIDEHRRNIVDFCSEFIEHRSITGEELEVQREFLLPFLENEMEWDEVDCFSLSKERERPNINAVLRGEGRGASLLINGHVDVFPVPRNQLPQWTTDPWKPIVRDGMLYGRGSNDMKGGITSALWAVKALMELGIRPRGTVALEAVVGEEAMEHQIGTTGATRRLLERGHEFQFCIDPEPTNCEIHTISPGSFDFEIVIQGKDVHDGERNLVLFPQRWGIPSGGAVGVDALSRMMGLLRLLEKKEREWNHRWRHPILGGGGHPRPDSQGVGCFSLNPGIVEAGTHFSAVPGYARAHFNCYHPAWIKHEDVLAEIGGLIDAYASTDDWLRERPPKLIKPNIVWPPFEVDVERRECQILAETWRNATGREAIFSGFKAVADVSFLQALGIHGVCMGPGDMLMGTHGPDEHVPIDHLIDCAKAFACFMIDLNLGE</sequence>
<proteinExistence type="predicted"/>
<dbReference type="Pfam" id="PF07687">
    <property type="entry name" value="M20_dimer"/>
    <property type="match status" value="1"/>
</dbReference>
<dbReference type="InterPro" id="IPR050072">
    <property type="entry name" value="Peptidase_M20A"/>
</dbReference>
<dbReference type="PANTHER" id="PTHR43808">
    <property type="entry name" value="ACETYLORNITHINE DEACETYLASE"/>
    <property type="match status" value="1"/>
</dbReference>
<dbReference type="SUPFAM" id="SSF53187">
    <property type="entry name" value="Zn-dependent exopeptidases"/>
    <property type="match status" value="1"/>
</dbReference>
<evidence type="ECO:0000259" key="1">
    <source>
        <dbReference type="Pfam" id="PF07687"/>
    </source>
</evidence>
<gene>
    <name evidence="2" type="ORF">AC482_02490</name>
</gene>
<dbReference type="Gene3D" id="3.40.630.10">
    <property type="entry name" value="Zn peptidases"/>
    <property type="match status" value="1"/>
</dbReference>
<name>A0A0M0BRC6_9ARCH</name>
<evidence type="ECO:0000313" key="2">
    <source>
        <dbReference type="EMBL" id="KON30930.1"/>
    </source>
</evidence>
<protein>
    <recommendedName>
        <fullName evidence="1">Peptidase M20 dimerisation domain-containing protein</fullName>
    </recommendedName>
</protein>
<organism evidence="2 3">
    <name type="scientific">miscellaneous Crenarchaeota group-15 archaeon DG-45</name>
    <dbReference type="NCBI Taxonomy" id="1685127"/>
    <lineage>
        <taxon>Archaea</taxon>
        <taxon>Candidatus Bathyarchaeota</taxon>
        <taxon>MCG-15</taxon>
    </lineage>
</organism>
<feature type="domain" description="Peptidase M20 dimerisation" evidence="1">
    <location>
        <begin position="235"/>
        <end position="331"/>
    </location>
</feature>
<dbReference type="PANTHER" id="PTHR43808:SF25">
    <property type="entry name" value="PEPTIDASE M20 DIMERISATION DOMAIN-CONTAINING PROTEIN"/>
    <property type="match status" value="1"/>
</dbReference>
<reference evidence="2 3" key="1">
    <citation type="submission" date="2015-06" db="EMBL/GenBank/DDBJ databases">
        <title>New insights into the roles of widespread benthic archaea in carbon and nitrogen cycling.</title>
        <authorList>
            <person name="Lazar C.S."/>
            <person name="Baker B.J."/>
            <person name="Seitz K.W."/>
            <person name="Hyde A.S."/>
            <person name="Dick G.J."/>
            <person name="Hinrichs K.-U."/>
            <person name="Teske A.P."/>
        </authorList>
    </citation>
    <scope>NUCLEOTIDE SEQUENCE [LARGE SCALE GENOMIC DNA]</scope>
    <source>
        <strain evidence="2">DG-45</strain>
    </source>
</reference>
<comment type="caution">
    <text evidence="2">The sequence shown here is derived from an EMBL/GenBank/DDBJ whole genome shotgun (WGS) entry which is preliminary data.</text>
</comment>
<accession>A0A0M0BRC6</accession>
<dbReference type="InterPro" id="IPR011650">
    <property type="entry name" value="Peptidase_M20_dimer"/>
</dbReference>
<dbReference type="GO" id="GO:0016787">
    <property type="term" value="F:hydrolase activity"/>
    <property type="evidence" value="ECO:0007669"/>
    <property type="project" value="InterPro"/>
</dbReference>
<dbReference type="Proteomes" id="UP000037210">
    <property type="component" value="Unassembled WGS sequence"/>
</dbReference>